<dbReference type="Pfam" id="PF00403">
    <property type="entry name" value="HMA"/>
    <property type="match status" value="1"/>
</dbReference>
<dbReference type="AlphaFoldDB" id="A0A075WVQ3"/>
<dbReference type="RefSeq" id="WP_038062291.1">
    <property type="nucleotide sequence ID" value="NZ_CP008796.1"/>
</dbReference>
<dbReference type="STRING" id="289377.HL41_07555"/>
<evidence type="ECO:0000313" key="2">
    <source>
        <dbReference type="EMBL" id="AIH04548.1"/>
    </source>
</evidence>
<dbReference type="InterPro" id="IPR036163">
    <property type="entry name" value="HMA_dom_sf"/>
</dbReference>
<dbReference type="EMBL" id="CP008796">
    <property type="protein sequence ID" value="AIH04548.1"/>
    <property type="molecule type" value="Genomic_DNA"/>
</dbReference>
<dbReference type="PROSITE" id="PS50846">
    <property type="entry name" value="HMA_2"/>
    <property type="match status" value="1"/>
</dbReference>
<accession>A0A075WVQ3</accession>
<proteinExistence type="predicted"/>
<name>A0A075WVQ3_9BACT</name>
<dbReference type="Proteomes" id="UP000028481">
    <property type="component" value="Chromosome"/>
</dbReference>
<dbReference type="CDD" id="cd00371">
    <property type="entry name" value="HMA"/>
    <property type="match status" value="1"/>
</dbReference>
<dbReference type="eggNOG" id="ENOG5032EA2">
    <property type="taxonomic scope" value="Bacteria"/>
</dbReference>
<protein>
    <recommendedName>
        <fullName evidence="1">HMA domain-containing protein</fullName>
    </recommendedName>
</protein>
<keyword evidence="3" id="KW-1185">Reference proteome</keyword>
<sequence length="69" mass="7821">MKTYSLKVEGMTCPHCEMTIENGLKKMFPDLIFVKADRNNKEVTLKSLKEIDLNAVSQAIESLGYKVVE</sequence>
<dbReference type="HOGENOM" id="CLU_134973_13_1_0"/>
<dbReference type="OrthoDB" id="9813965at2"/>
<dbReference type="InterPro" id="IPR006121">
    <property type="entry name" value="HMA_dom"/>
</dbReference>
<dbReference type="SUPFAM" id="SSF55008">
    <property type="entry name" value="HMA, heavy metal-associated domain"/>
    <property type="match status" value="1"/>
</dbReference>
<feature type="domain" description="HMA" evidence="1">
    <location>
        <begin position="2"/>
        <end position="68"/>
    </location>
</feature>
<reference evidence="2 3" key="1">
    <citation type="journal article" date="2015" name="Genome Announc.">
        <title>Genome Sequence of a Sulfate-Reducing Thermophilic Bacterium, Thermodesulfobacterium commune DSM 2178T (Phylum Thermodesulfobacteria).</title>
        <authorList>
            <person name="Bhatnagar S."/>
            <person name="Badger J.H."/>
            <person name="Madupu R."/>
            <person name="Khouri H.M."/>
            <person name="O'Connor E.M."/>
            <person name="Robb F.T."/>
            <person name="Ward N.L."/>
            <person name="Eisen J.A."/>
        </authorList>
    </citation>
    <scope>NUCLEOTIDE SEQUENCE [LARGE SCALE GENOMIC DNA]</scope>
    <source>
        <strain evidence="2 3">DSM 2178</strain>
    </source>
</reference>
<organism evidence="2 3">
    <name type="scientific">Thermodesulfobacterium commune DSM 2178</name>
    <dbReference type="NCBI Taxonomy" id="289377"/>
    <lineage>
        <taxon>Bacteria</taxon>
        <taxon>Pseudomonadati</taxon>
        <taxon>Thermodesulfobacteriota</taxon>
        <taxon>Thermodesulfobacteria</taxon>
        <taxon>Thermodesulfobacteriales</taxon>
        <taxon>Thermodesulfobacteriaceae</taxon>
        <taxon>Thermodesulfobacterium</taxon>
    </lineage>
</organism>
<dbReference type="Gene3D" id="3.30.70.100">
    <property type="match status" value="1"/>
</dbReference>
<dbReference type="PaxDb" id="289377-HL41_07555"/>
<evidence type="ECO:0000313" key="3">
    <source>
        <dbReference type="Proteomes" id="UP000028481"/>
    </source>
</evidence>
<evidence type="ECO:0000259" key="1">
    <source>
        <dbReference type="PROSITE" id="PS50846"/>
    </source>
</evidence>
<dbReference type="KEGG" id="tcm:HL41_07555"/>
<dbReference type="GO" id="GO:0046872">
    <property type="term" value="F:metal ion binding"/>
    <property type="evidence" value="ECO:0007669"/>
    <property type="project" value="InterPro"/>
</dbReference>
<gene>
    <name evidence="2" type="ORF">HL41_07555</name>
</gene>